<dbReference type="InterPro" id="IPR024775">
    <property type="entry name" value="DinB-like"/>
</dbReference>
<feature type="domain" description="DinB-like" evidence="1">
    <location>
        <begin position="27"/>
        <end position="154"/>
    </location>
</feature>
<dbReference type="OrthoDB" id="1431064at2"/>
<dbReference type="Gene3D" id="1.20.120.450">
    <property type="entry name" value="dinb family like domain"/>
    <property type="match status" value="1"/>
</dbReference>
<reference evidence="2" key="1">
    <citation type="submission" date="2019-08" db="EMBL/GenBank/DDBJ databases">
        <title>Comparative genome analysis confer to the adaptation heavy metal polluted environment.</title>
        <authorList>
            <person name="Li Y."/>
        </authorList>
    </citation>
    <scope>NUCLEOTIDE SEQUENCE [LARGE SCALE GENOMIC DNA]</scope>
    <source>
        <strain evidence="2">P1</strain>
    </source>
</reference>
<dbReference type="KEGG" id="mrub:DEO27_022540"/>
<dbReference type="AlphaFoldDB" id="A0A5C1I475"/>
<evidence type="ECO:0000259" key="1">
    <source>
        <dbReference type="Pfam" id="PF12867"/>
    </source>
</evidence>
<gene>
    <name evidence="2" type="ORF">DEO27_022540</name>
</gene>
<evidence type="ECO:0000313" key="3">
    <source>
        <dbReference type="Proteomes" id="UP000251402"/>
    </source>
</evidence>
<proteinExistence type="predicted"/>
<keyword evidence="3" id="KW-1185">Reference proteome</keyword>
<organism evidence="2 3">
    <name type="scientific">Mucilaginibacter rubeus</name>
    <dbReference type="NCBI Taxonomy" id="2027860"/>
    <lineage>
        <taxon>Bacteria</taxon>
        <taxon>Pseudomonadati</taxon>
        <taxon>Bacteroidota</taxon>
        <taxon>Sphingobacteriia</taxon>
        <taxon>Sphingobacteriales</taxon>
        <taxon>Sphingobacteriaceae</taxon>
        <taxon>Mucilaginibacter</taxon>
    </lineage>
</organism>
<protein>
    <submittedName>
        <fullName evidence="2">DinB family protein</fullName>
    </submittedName>
</protein>
<name>A0A5C1I475_9SPHI</name>
<dbReference type="SUPFAM" id="SSF109854">
    <property type="entry name" value="DinB/YfiT-like putative metalloenzymes"/>
    <property type="match status" value="1"/>
</dbReference>
<dbReference type="EMBL" id="CP043450">
    <property type="protein sequence ID" value="QEM12669.1"/>
    <property type="molecule type" value="Genomic_DNA"/>
</dbReference>
<evidence type="ECO:0000313" key="2">
    <source>
        <dbReference type="EMBL" id="QEM12669.1"/>
    </source>
</evidence>
<dbReference type="InterPro" id="IPR034660">
    <property type="entry name" value="DinB/YfiT-like"/>
</dbReference>
<dbReference type="Proteomes" id="UP000251402">
    <property type="component" value="Chromosome"/>
</dbReference>
<dbReference type="Pfam" id="PF12867">
    <property type="entry name" value="DinB_2"/>
    <property type="match status" value="1"/>
</dbReference>
<accession>A0A5C1I475</accession>
<sequence>MLTFRSIANVKMYNSLTERLRNQHLAIAELIAGISNDKLGAPPAPGKWSALDNIAHLTRYQKIFIGRIHQILNEDTPVFERYNGDLDPEFTPFRSMGLTELLDIIKADRATIFDLLSGLNDAELSRIGVHPKYGRLTISKWTEFFVLHEAHHLFTIFQLVNGTE</sequence>